<name>A0A3M7R127_BRAPC</name>
<proteinExistence type="predicted"/>
<evidence type="ECO:0000313" key="2">
    <source>
        <dbReference type="Proteomes" id="UP000276133"/>
    </source>
</evidence>
<evidence type="ECO:0000313" key="1">
    <source>
        <dbReference type="EMBL" id="RNA17179.1"/>
    </source>
</evidence>
<sequence length="134" mass="15363">MSCYISTYILICIFRTETLIGIFSPKNLNKSRALPYSSSLKSVKILSLFDKKVLMKRHGVVYSYLNYQNFACFCDNKYGTSRISSTYIITFCSLYPIKCGKNLHNRVVGVKVINLTNLVTYHVTRKKCLVTFST</sequence>
<organism evidence="1 2">
    <name type="scientific">Brachionus plicatilis</name>
    <name type="common">Marine rotifer</name>
    <name type="synonym">Brachionus muelleri</name>
    <dbReference type="NCBI Taxonomy" id="10195"/>
    <lineage>
        <taxon>Eukaryota</taxon>
        <taxon>Metazoa</taxon>
        <taxon>Spiralia</taxon>
        <taxon>Gnathifera</taxon>
        <taxon>Rotifera</taxon>
        <taxon>Eurotatoria</taxon>
        <taxon>Monogononta</taxon>
        <taxon>Pseudotrocha</taxon>
        <taxon>Ploima</taxon>
        <taxon>Brachionidae</taxon>
        <taxon>Brachionus</taxon>
    </lineage>
</organism>
<dbReference type="EMBL" id="REGN01004511">
    <property type="protein sequence ID" value="RNA17179.1"/>
    <property type="molecule type" value="Genomic_DNA"/>
</dbReference>
<comment type="caution">
    <text evidence="1">The sequence shown here is derived from an EMBL/GenBank/DDBJ whole genome shotgun (WGS) entry which is preliminary data.</text>
</comment>
<gene>
    <name evidence="1" type="ORF">BpHYR1_031186</name>
</gene>
<dbReference type="Proteomes" id="UP000276133">
    <property type="component" value="Unassembled WGS sequence"/>
</dbReference>
<dbReference type="AlphaFoldDB" id="A0A3M7R127"/>
<reference evidence="1 2" key="1">
    <citation type="journal article" date="2018" name="Sci. Rep.">
        <title>Genomic signatures of local adaptation to the degree of environmental predictability in rotifers.</title>
        <authorList>
            <person name="Franch-Gras L."/>
            <person name="Hahn C."/>
            <person name="Garcia-Roger E.M."/>
            <person name="Carmona M.J."/>
            <person name="Serra M."/>
            <person name="Gomez A."/>
        </authorList>
    </citation>
    <scope>NUCLEOTIDE SEQUENCE [LARGE SCALE GENOMIC DNA]</scope>
    <source>
        <strain evidence="1">HYR1</strain>
    </source>
</reference>
<accession>A0A3M7R127</accession>
<protein>
    <submittedName>
        <fullName evidence="1">Uncharacterized protein</fullName>
    </submittedName>
</protein>
<keyword evidence="2" id="KW-1185">Reference proteome</keyword>